<gene>
    <name evidence="2" type="ORF">FH972_010444</name>
</gene>
<organism evidence="2 3">
    <name type="scientific">Carpinus fangiana</name>
    <dbReference type="NCBI Taxonomy" id="176857"/>
    <lineage>
        <taxon>Eukaryota</taxon>
        <taxon>Viridiplantae</taxon>
        <taxon>Streptophyta</taxon>
        <taxon>Embryophyta</taxon>
        <taxon>Tracheophyta</taxon>
        <taxon>Spermatophyta</taxon>
        <taxon>Magnoliopsida</taxon>
        <taxon>eudicotyledons</taxon>
        <taxon>Gunneridae</taxon>
        <taxon>Pentapetalae</taxon>
        <taxon>rosids</taxon>
        <taxon>fabids</taxon>
        <taxon>Fagales</taxon>
        <taxon>Betulaceae</taxon>
        <taxon>Carpinus</taxon>
    </lineage>
</organism>
<feature type="region of interest" description="Disordered" evidence="1">
    <location>
        <begin position="16"/>
        <end position="39"/>
    </location>
</feature>
<dbReference type="Proteomes" id="UP000327013">
    <property type="component" value="Chromosome 4"/>
</dbReference>
<accession>A0A660KQ83</accession>
<protein>
    <submittedName>
        <fullName evidence="2">Uncharacterized protein</fullName>
    </submittedName>
</protein>
<dbReference type="EMBL" id="CM017324">
    <property type="protein sequence ID" value="KAE8037891.1"/>
    <property type="molecule type" value="Genomic_DNA"/>
</dbReference>
<evidence type="ECO:0000313" key="3">
    <source>
        <dbReference type="Proteomes" id="UP000327013"/>
    </source>
</evidence>
<evidence type="ECO:0000256" key="1">
    <source>
        <dbReference type="SAM" id="MobiDB-lite"/>
    </source>
</evidence>
<keyword evidence="3" id="KW-1185">Reference proteome</keyword>
<proteinExistence type="predicted"/>
<sequence>MIPVPAKPILDHLVANGTPKASSDGGGCGGKTQSEKEPPIEDVVRDMGLDGRGICR</sequence>
<reference evidence="2 3" key="1">
    <citation type="submission" date="2019-06" db="EMBL/GenBank/DDBJ databases">
        <title>A chromosomal-level reference genome of Carpinus fangiana (Coryloideae, Betulaceae).</title>
        <authorList>
            <person name="Yang X."/>
            <person name="Wang Z."/>
            <person name="Zhang L."/>
            <person name="Hao G."/>
            <person name="Liu J."/>
            <person name="Yang Y."/>
        </authorList>
    </citation>
    <scope>NUCLEOTIDE SEQUENCE [LARGE SCALE GENOMIC DNA]</scope>
    <source>
        <strain evidence="2">Cfa_2016G</strain>
        <tissue evidence="2">Leaf</tissue>
    </source>
</reference>
<name>A0A660KQ83_9ROSI</name>
<evidence type="ECO:0000313" key="2">
    <source>
        <dbReference type="EMBL" id="KAE8037891.1"/>
    </source>
</evidence>
<dbReference type="AlphaFoldDB" id="A0A660KQ83"/>